<keyword evidence="1" id="KW-1133">Transmembrane helix</keyword>
<comment type="caution">
    <text evidence="2">The sequence shown here is derived from an EMBL/GenBank/DDBJ whole genome shotgun (WGS) entry which is preliminary data.</text>
</comment>
<dbReference type="Proteomes" id="UP000430232">
    <property type="component" value="Unassembled WGS sequence"/>
</dbReference>
<evidence type="ECO:0000256" key="1">
    <source>
        <dbReference type="SAM" id="Phobius"/>
    </source>
</evidence>
<reference evidence="2 3" key="1">
    <citation type="submission" date="2019-09" db="EMBL/GenBank/DDBJ databases">
        <title>Draft genome sequences of 48 bacterial type strains from the CCUG.</title>
        <authorList>
            <person name="Tunovic T."/>
            <person name="Pineiro-Iglesias B."/>
            <person name="Unosson C."/>
            <person name="Inganas E."/>
            <person name="Ohlen M."/>
            <person name="Cardew S."/>
            <person name="Jensie-Markopoulos S."/>
            <person name="Salva-Serra F."/>
            <person name="Jaen-Luchoro D."/>
            <person name="Karlsson R."/>
            <person name="Svensson-Stadler L."/>
            <person name="Chun J."/>
            <person name="Moore E."/>
        </authorList>
    </citation>
    <scope>NUCLEOTIDE SEQUENCE [LARGE SCALE GENOMIC DNA]</scope>
    <source>
        <strain evidence="2 3">CCUG 54555</strain>
    </source>
</reference>
<dbReference type="EMBL" id="VZOJ01000072">
    <property type="protein sequence ID" value="KAB0636485.1"/>
    <property type="molecule type" value="Genomic_DNA"/>
</dbReference>
<dbReference type="AlphaFoldDB" id="A0A6H9T8Q7"/>
<evidence type="ECO:0000313" key="3">
    <source>
        <dbReference type="Proteomes" id="UP000430232"/>
    </source>
</evidence>
<keyword evidence="1" id="KW-0812">Transmembrane</keyword>
<keyword evidence="3" id="KW-1185">Reference proteome</keyword>
<sequence length="85" mass="9585">MQLAIFTISNEIDPIDGHSENSRDHFRDMHAKFFFVYVCAAGFIAFSFFHPAPAGIVRLPGRGGGTVRGRNSFMIEHLSLTRFPR</sequence>
<proteinExistence type="predicted"/>
<name>A0A6H9T8Q7_9BURK</name>
<dbReference type="OrthoDB" id="9034114at2"/>
<dbReference type="RefSeq" id="WP_151066347.1">
    <property type="nucleotide sequence ID" value="NZ_CABVPL010000018.1"/>
</dbReference>
<protein>
    <submittedName>
        <fullName evidence="2">Uncharacterized protein</fullName>
    </submittedName>
</protein>
<gene>
    <name evidence="2" type="ORF">F7R21_22715</name>
</gene>
<evidence type="ECO:0000313" key="2">
    <source>
        <dbReference type="EMBL" id="KAB0636485.1"/>
    </source>
</evidence>
<keyword evidence="1" id="KW-0472">Membrane</keyword>
<accession>A0A6H9T8Q7</accession>
<feature type="transmembrane region" description="Helical" evidence="1">
    <location>
        <begin position="33"/>
        <end position="52"/>
    </location>
</feature>
<dbReference type="GeneID" id="99790139"/>
<organism evidence="2 3">
    <name type="scientific">Burkholderia latens</name>
    <dbReference type="NCBI Taxonomy" id="488446"/>
    <lineage>
        <taxon>Bacteria</taxon>
        <taxon>Pseudomonadati</taxon>
        <taxon>Pseudomonadota</taxon>
        <taxon>Betaproteobacteria</taxon>
        <taxon>Burkholderiales</taxon>
        <taxon>Burkholderiaceae</taxon>
        <taxon>Burkholderia</taxon>
        <taxon>Burkholderia cepacia complex</taxon>
    </lineage>
</organism>